<dbReference type="InterPro" id="IPR002931">
    <property type="entry name" value="Transglutaminase-like"/>
</dbReference>
<dbReference type="PANTHER" id="PTHR33490:SF6">
    <property type="entry name" value="SLL1049 PROTEIN"/>
    <property type="match status" value="1"/>
</dbReference>
<dbReference type="PANTHER" id="PTHR33490">
    <property type="entry name" value="BLR5614 PROTEIN-RELATED"/>
    <property type="match status" value="1"/>
</dbReference>
<dbReference type="PATRIC" id="fig|1641875.4.peg.2295"/>
<evidence type="ECO:0000259" key="1">
    <source>
        <dbReference type="SMART" id="SM00460"/>
    </source>
</evidence>
<sequence length="265" mass="29372">MHLHIKHITRYRFSGPVTYGLQQLRKTPKTTRAQQILTWSTSIENGRKEADFTDHHNNAVELISFDRDTTELTVTSQGEVVLEDVSGVLGRHLGPAPLWLYEQATKRTEAKSGARALIRKVDEPEPLDRLHALSKTIRDSVAFQVGASEPSWSAEDAISHGKGVCQDHTHIFLACARAMGFPARYVSGYLMLDDRTAQDAMHAWAEAHVEALGWVGFDISNGISPDTRYVRVATGLDYADAAPITGTRIGGPEERLEVEIDVTQQ</sequence>
<dbReference type="OrthoDB" id="9804023at2"/>
<reference evidence="2 3" key="1">
    <citation type="submission" date="2015-04" db="EMBL/GenBank/DDBJ databases">
        <title>The draft genome sequence of Roseovarius sp.R12b.</title>
        <authorList>
            <person name="Li G."/>
            <person name="Lai Q."/>
            <person name="Shao Z."/>
            <person name="Yan P."/>
        </authorList>
    </citation>
    <scope>NUCLEOTIDE SEQUENCE [LARGE SCALE GENOMIC DNA]</scope>
    <source>
        <strain evidence="2 3">R12B</strain>
    </source>
</reference>
<dbReference type="InterPro" id="IPR038765">
    <property type="entry name" value="Papain-like_cys_pep_sf"/>
</dbReference>
<dbReference type="Gene3D" id="3.10.620.30">
    <property type="match status" value="1"/>
</dbReference>
<dbReference type="AlphaFoldDB" id="A0A0T5NQ71"/>
<feature type="domain" description="Transglutaminase-like" evidence="1">
    <location>
        <begin position="157"/>
        <end position="221"/>
    </location>
</feature>
<keyword evidence="3" id="KW-1185">Reference proteome</keyword>
<dbReference type="Proteomes" id="UP000051295">
    <property type="component" value="Unassembled WGS sequence"/>
</dbReference>
<evidence type="ECO:0000313" key="2">
    <source>
        <dbReference type="EMBL" id="KRS10977.1"/>
    </source>
</evidence>
<protein>
    <submittedName>
        <fullName evidence="2">Transglutaminase</fullName>
    </submittedName>
</protein>
<comment type="caution">
    <text evidence="2">The sequence shown here is derived from an EMBL/GenBank/DDBJ whole genome shotgun (WGS) entry which is preliminary data.</text>
</comment>
<dbReference type="Pfam" id="PF01841">
    <property type="entry name" value="Transglut_core"/>
    <property type="match status" value="1"/>
</dbReference>
<dbReference type="RefSeq" id="WP_057796176.1">
    <property type="nucleotide sequence ID" value="NZ_LAXJ01000025.1"/>
</dbReference>
<dbReference type="SUPFAM" id="SSF54001">
    <property type="entry name" value="Cysteine proteinases"/>
    <property type="match status" value="1"/>
</dbReference>
<gene>
    <name evidence="2" type="ORF">XM53_18830</name>
</gene>
<name>A0A0T5NQ71_9RHOB</name>
<dbReference type="SMART" id="SM00460">
    <property type="entry name" value="TGc"/>
    <property type="match status" value="1"/>
</dbReference>
<dbReference type="InterPro" id="IPR013589">
    <property type="entry name" value="Bac_transglu_N"/>
</dbReference>
<proteinExistence type="predicted"/>
<organism evidence="2 3">
    <name type="scientific">Roseovarius atlanticus</name>
    <dbReference type="NCBI Taxonomy" id="1641875"/>
    <lineage>
        <taxon>Bacteria</taxon>
        <taxon>Pseudomonadati</taxon>
        <taxon>Pseudomonadota</taxon>
        <taxon>Alphaproteobacteria</taxon>
        <taxon>Rhodobacterales</taxon>
        <taxon>Roseobacteraceae</taxon>
        <taxon>Roseovarius</taxon>
    </lineage>
</organism>
<dbReference type="EMBL" id="LAXJ01000025">
    <property type="protein sequence ID" value="KRS10977.1"/>
    <property type="molecule type" value="Genomic_DNA"/>
</dbReference>
<dbReference type="STRING" id="1641875.XM53_18830"/>
<dbReference type="Pfam" id="PF08379">
    <property type="entry name" value="Bact_transglu_N"/>
    <property type="match status" value="1"/>
</dbReference>
<evidence type="ECO:0000313" key="3">
    <source>
        <dbReference type="Proteomes" id="UP000051295"/>
    </source>
</evidence>
<accession>A0A0T5NQ71</accession>